<gene>
    <name evidence="1" type="ORF">E3T50_11165</name>
</gene>
<dbReference type="EMBL" id="SOHL01000019">
    <property type="protein sequence ID" value="TFD70158.1"/>
    <property type="molecule type" value="Genomic_DNA"/>
</dbReference>
<sequence length="111" mass="12204">MLHRSSSAAGVRFLASIKEGRGLKPSARDAGIGKEVGYRWLREKYLDLRRGGKTPAESTAALGFTTSRLLAWEADVDRTDDRHHLRVDVDEEAAFWVSFDAGQSADRGANA</sequence>
<evidence type="ECO:0000313" key="1">
    <source>
        <dbReference type="EMBL" id="TFD70158.1"/>
    </source>
</evidence>
<evidence type="ECO:0000313" key="2">
    <source>
        <dbReference type="Proteomes" id="UP000297983"/>
    </source>
</evidence>
<proteinExistence type="predicted"/>
<comment type="caution">
    <text evidence="1">The sequence shown here is derived from an EMBL/GenBank/DDBJ whole genome shotgun (WGS) entry which is preliminary data.</text>
</comment>
<name>A0A4R9AU68_9MICO</name>
<dbReference type="Proteomes" id="UP000297983">
    <property type="component" value="Unassembled WGS sequence"/>
</dbReference>
<accession>A0A4R9AU68</accession>
<feature type="non-terminal residue" evidence="1">
    <location>
        <position position="111"/>
    </location>
</feature>
<keyword evidence="2" id="KW-1185">Reference proteome</keyword>
<protein>
    <submittedName>
        <fullName evidence="1">IS30 family transposase</fullName>
    </submittedName>
</protein>
<dbReference type="AlphaFoldDB" id="A0A4R9AU68"/>
<reference evidence="1 2" key="1">
    <citation type="submission" date="2019-03" db="EMBL/GenBank/DDBJ databases">
        <title>Genomics of glacier-inhabiting Cryobacterium strains.</title>
        <authorList>
            <person name="Liu Q."/>
            <person name="Xin Y.-H."/>
        </authorList>
    </citation>
    <scope>NUCLEOTIDE SEQUENCE [LARGE SCALE GENOMIC DNA]</scope>
    <source>
        <strain evidence="1 2">Hz16</strain>
    </source>
</reference>
<organism evidence="1 2">
    <name type="scientific">Cryobacterium gelidum</name>
    <dbReference type="NCBI Taxonomy" id="1259164"/>
    <lineage>
        <taxon>Bacteria</taxon>
        <taxon>Bacillati</taxon>
        <taxon>Actinomycetota</taxon>
        <taxon>Actinomycetes</taxon>
        <taxon>Micrococcales</taxon>
        <taxon>Microbacteriaceae</taxon>
        <taxon>Cryobacterium</taxon>
    </lineage>
</organism>